<evidence type="ECO:0008006" key="4">
    <source>
        <dbReference type="Google" id="ProtNLM"/>
    </source>
</evidence>
<keyword evidence="1" id="KW-1133">Transmembrane helix</keyword>
<dbReference type="EMBL" id="JACVVK020000823">
    <property type="protein sequence ID" value="KAK7443151.1"/>
    <property type="molecule type" value="Genomic_DNA"/>
</dbReference>
<keyword evidence="1" id="KW-0472">Membrane</keyword>
<feature type="transmembrane region" description="Helical" evidence="1">
    <location>
        <begin position="94"/>
        <end position="118"/>
    </location>
</feature>
<evidence type="ECO:0000313" key="2">
    <source>
        <dbReference type="EMBL" id="KAK7443151.1"/>
    </source>
</evidence>
<reference evidence="2 3" key="1">
    <citation type="journal article" date="2023" name="Sci. Data">
        <title>Genome assembly of the Korean intertidal mud-creeper Batillaria attramentaria.</title>
        <authorList>
            <person name="Patra A.K."/>
            <person name="Ho P.T."/>
            <person name="Jun S."/>
            <person name="Lee S.J."/>
            <person name="Kim Y."/>
            <person name="Won Y.J."/>
        </authorList>
    </citation>
    <scope>NUCLEOTIDE SEQUENCE [LARGE SCALE GENOMIC DNA]</scope>
    <source>
        <strain evidence="2">Wonlab-2016</strain>
    </source>
</reference>
<evidence type="ECO:0000256" key="1">
    <source>
        <dbReference type="SAM" id="Phobius"/>
    </source>
</evidence>
<organism evidence="2 3">
    <name type="scientific">Batillaria attramentaria</name>
    <dbReference type="NCBI Taxonomy" id="370345"/>
    <lineage>
        <taxon>Eukaryota</taxon>
        <taxon>Metazoa</taxon>
        <taxon>Spiralia</taxon>
        <taxon>Lophotrochozoa</taxon>
        <taxon>Mollusca</taxon>
        <taxon>Gastropoda</taxon>
        <taxon>Caenogastropoda</taxon>
        <taxon>Sorbeoconcha</taxon>
        <taxon>Cerithioidea</taxon>
        <taxon>Batillariidae</taxon>
        <taxon>Batillaria</taxon>
    </lineage>
</organism>
<proteinExistence type="predicted"/>
<sequence length="395" mass="43190">MADQEDSWPDNRFDVIDRDAYIALYAVCLAVAILVNAGAIVIVIYLVAKDRKLRAACFPKLVTVLFSCLVQLVLASYPMSAMLHRSGHSTPCSVAISAFVLFLILLTLSVVAVSVVILTEAMRLAKMGKGLQMGVTVALLVLATLYSFALVMFVLYFDVLADPENPCDSEGNVELELNTQLRILYALLYVIPAAAILISQILYVIAYVTGTPKSSVPIYDDVYPAADVTDTTSEAMDEDDDATPDYVNVADDGGHVTHSYVNVTCDGVSANIASVSGRTEMQAPARHDVEVTLKPPFALDAFVAGLITIILLFPHFYYNVVYLFNTLQTAMAPKGEEGWKFGTAIDFLILAYLIILPCCWVFGADIRAAVFRCVKQPTGRESWWLRFSNTISASF</sequence>
<keyword evidence="1" id="KW-0812">Transmembrane</keyword>
<feature type="transmembrane region" description="Helical" evidence="1">
    <location>
        <begin position="338"/>
        <end position="362"/>
    </location>
</feature>
<accession>A0ABD0J0I0</accession>
<feature type="transmembrane region" description="Helical" evidence="1">
    <location>
        <begin position="297"/>
        <end position="318"/>
    </location>
</feature>
<feature type="transmembrane region" description="Helical" evidence="1">
    <location>
        <begin position="130"/>
        <end position="156"/>
    </location>
</feature>
<protein>
    <recommendedName>
        <fullName evidence="4">G-protein coupled receptors family 1 profile domain-containing protein</fullName>
    </recommendedName>
</protein>
<name>A0ABD0J0I0_9CAEN</name>
<feature type="transmembrane region" description="Helical" evidence="1">
    <location>
        <begin position="20"/>
        <end position="48"/>
    </location>
</feature>
<evidence type="ECO:0000313" key="3">
    <source>
        <dbReference type="Proteomes" id="UP001519460"/>
    </source>
</evidence>
<gene>
    <name evidence="2" type="ORF">BaRGS_00040478</name>
</gene>
<feature type="transmembrane region" description="Helical" evidence="1">
    <location>
        <begin position="55"/>
        <end position="74"/>
    </location>
</feature>
<dbReference type="Proteomes" id="UP001519460">
    <property type="component" value="Unassembled WGS sequence"/>
</dbReference>
<feature type="transmembrane region" description="Helical" evidence="1">
    <location>
        <begin position="183"/>
        <end position="208"/>
    </location>
</feature>
<dbReference type="AlphaFoldDB" id="A0ABD0J0I0"/>
<comment type="caution">
    <text evidence="2">The sequence shown here is derived from an EMBL/GenBank/DDBJ whole genome shotgun (WGS) entry which is preliminary data.</text>
</comment>
<keyword evidence="3" id="KW-1185">Reference proteome</keyword>